<dbReference type="RefSeq" id="WP_272096272.1">
    <property type="nucleotide sequence ID" value="NZ_JAQNDK010000002.1"/>
</dbReference>
<dbReference type="Proteomes" id="UP001217485">
    <property type="component" value="Unassembled WGS sequence"/>
</dbReference>
<accession>A0ABT5BYS3</accession>
<dbReference type="EMBL" id="JAQNDK010000002">
    <property type="protein sequence ID" value="MDC0679307.1"/>
    <property type="molecule type" value="Genomic_DNA"/>
</dbReference>
<evidence type="ECO:0000313" key="3">
    <source>
        <dbReference type="Proteomes" id="UP001217485"/>
    </source>
</evidence>
<name>A0ABT5BYS3_9BACT</name>
<reference evidence="2 3" key="1">
    <citation type="submission" date="2023-01" db="EMBL/GenBank/DDBJ databases">
        <title>Minimal conservation of predation-associated metabolite biosynthetic gene clusters underscores biosynthetic potential of Myxococcota including descriptions for ten novel species: Archangium lansinium sp. nov., Myxococcus landrumus sp. nov., Nannocystis bai.</title>
        <authorList>
            <person name="Ahearne A."/>
            <person name="Stevens C."/>
            <person name="Dowd S."/>
        </authorList>
    </citation>
    <scope>NUCLEOTIDE SEQUENCE [LARGE SCALE GENOMIC DNA]</scope>
    <source>
        <strain evidence="2 3">WIWO2</strain>
    </source>
</reference>
<feature type="region of interest" description="Disordered" evidence="1">
    <location>
        <begin position="21"/>
        <end position="44"/>
    </location>
</feature>
<evidence type="ECO:0000256" key="1">
    <source>
        <dbReference type="SAM" id="MobiDB-lite"/>
    </source>
</evidence>
<protein>
    <recommendedName>
        <fullName evidence="4">50S ribosomal protein L34</fullName>
    </recommendedName>
</protein>
<organism evidence="2 3">
    <name type="scientific">Sorangium atrum</name>
    <dbReference type="NCBI Taxonomy" id="2995308"/>
    <lineage>
        <taxon>Bacteria</taxon>
        <taxon>Pseudomonadati</taxon>
        <taxon>Myxococcota</taxon>
        <taxon>Polyangia</taxon>
        <taxon>Polyangiales</taxon>
        <taxon>Polyangiaceae</taxon>
        <taxon>Sorangium</taxon>
    </lineage>
</organism>
<comment type="caution">
    <text evidence="2">The sequence shown here is derived from an EMBL/GenBank/DDBJ whole genome shotgun (WGS) entry which is preliminary data.</text>
</comment>
<evidence type="ECO:0008006" key="4">
    <source>
        <dbReference type="Google" id="ProtNLM"/>
    </source>
</evidence>
<feature type="compositionally biased region" description="Basic residues" evidence="1">
    <location>
        <begin position="23"/>
        <end position="34"/>
    </location>
</feature>
<evidence type="ECO:0000313" key="2">
    <source>
        <dbReference type="EMBL" id="MDC0679307.1"/>
    </source>
</evidence>
<proteinExistence type="predicted"/>
<gene>
    <name evidence="2" type="ORF">POL72_16305</name>
</gene>
<keyword evidence="3" id="KW-1185">Reference proteome</keyword>
<sequence length="44" mass="5035">MKKKCSTDDVGKTFVLRRDARRFGLRRRSGHRPKGSSAASRQMV</sequence>